<evidence type="ECO:0000313" key="1">
    <source>
        <dbReference type="EMBL" id="TCO88825.1"/>
    </source>
</evidence>
<keyword evidence="1" id="KW-0808">Transferase</keyword>
<dbReference type="Proteomes" id="UP000295600">
    <property type="component" value="Unassembled WGS sequence"/>
</dbReference>
<dbReference type="AlphaFoldDB" id="A0A2R3MQG8"/>
<proteinExistence type="predicted"/>
<dbReference type="InterPro" id="IPR001296">
    <property type="entry name" value="Glyco_trans_1"/>
</dbReference>
<dbReference type="Pfam" id="PF00534">
    <property type="entry name" value="Glycos_transf_1"/>
    <property type="match status" value="1"/>
</dbReference>
<dbReference type="KEGG" id="bhf:C3V43_05255"/>
<protein>
    <submittedName>
        <fullName evidence="1">Glycosyltransferase involved in cell wall biosynthesis</fullName>
    </submittedName>
</protein>
<evidence type="ECO:0000313" key="2">
    <source>
        <dbReference type="Proteomes" id="UP000295600"/>
    </source>
</evidence>
<comment type="caution">
    <text evidence="1">The sequence shown here is derived from an EMBL/GenBank/DDBJ whole genome shotgun (WGS) entry which is preliminary data.</text>
</comment>
<dbReference type="Pfam" id="PF13439">
    <property type="entry name" value="Glyco_transf_4"/>
    <property type="match status" value="1"/>
</dbReference>
<dbReference type="InterPro" id="IPR028098">
    <property type="entry name" value="Glyco_trans_4-like_N"/>
</dbReference>
<dbReference type="PANTHER" id="PTHR45947">
    <property type="entry name" value="SULFOQUINOVOSYL TRANSFERASE SQD2"/>
    <property type="match status" value="1"/>
</dbReference>
<dbReference type="GeneID" id="94547854"/>
<accession>A0A2R3MQG8</accession>
<dbReference type="EMBL" id="SLXB01000024">
    <property type="protein sequence ID" value="TCO88825.1"/>
    <property type="molecule type" value="Genomic_DNA"/>
</dbReference>
<dbReference type="PANTHER" id="PTHR45947:SF3">
    <property type="entry name" value="SULFOQUINOVOSYL TRANSFERASE SQD2"/>
    <property type="match status" value="1"/>
</dbReference>
<reference evidence="1 2" key="1">
    <citation type="submission" date="2019-03" db="EMBL/GenBank/DDBJ databases">
        <title>Genomic Encyclopedia of Type Strains, Phase IV (KMG-IV): sequencing the most valuable type-strain genomes for metagenomic binning, comparative biology and taxonomic classification.</title>
        <authorList>
            <person name="Goeker M."/>
        </authorList>
    </citation>
    <scope>NUCLEOTIDE SEQUENCE [LARGE SCALE GENOMIC DNA]</scope>
    <source>
        <strain evidence="1 2">DSM 23917</strain>
    </source>
</reference>
<name>A0A2R3MQG8_9BACE</name>
<dbReference type="InterPro" id="IPR050194">
    <property type="entry name" value="Glycosyltransferase_grp1"/>
</dbReference>
<sequence length="422" mass="47861">MKVLMFGWEFPPKIYGGLAVASYGITKGLSLQGDVETVFCMPKPTGEEEDFLRIVGMNQVPVVWRDVDYNYLKSRLIGKMSPEDYWSFRNHIYADFSYLHVNDIGCMEFAGGYPGNLHEEINNFSIIAGVVARQQHFDIIHAHDWLTYPAGVHAKMVSGKPLCIHVHATDFDRSRGKVNPTVYAMEKNGMDYADCIMCVSELTRRTVINEYHQNPKKVFAMHNAVYPLSQEYQDIPRPDHSKEKVVTFLGRITMQKGPEYFVEAAALVLKRTRNIRFVMAGSGDMMNAMINLAAERGIADRFHFPGFMKGKQVYEVYKNSDVFVMPSVSEPFGIAPLEAMQCGTPSVISKQSGCGEILDKVIKTDYWDIHAMADAIYSICTNSALFRYLQEEGKKEVDGITWEKVGLKIRALYEDVLRNYGK</sequence>
<dbReference type="RefSeq" id="WP_106068899.1">
    <property type="nucleotide sequence ID" value="NZ_CAUSQV010000031.1"/>
</dbReference>
<dbReference type="CDD" id="cd03801">
    <property type="entry name" value="GT4_PimA-like"/>
    <property type="match status" value="1"/>
</dbReference>
<dbReference type="Gene3D" id="3.40.50.2000">
    <property type="entry name" value="Glycogen Phosphorylase B"/>
    <property type="match status" value="2"/>
</dbReference>
<dbReference type="GO" id="GO:0016757">
    <property type="term" value="F:glycosyltransferase activity"/>
    <property type="evidence" value="ECO:0007669"/>
    <property type="project" value="InterPro"/>
</dbReference>
<organism evidence="1 2">
    <name type="scientific">Prevotella heparinolytica</name>
    <dbReference type="NCBI Taxonomy" id="28113"/>
    <lineage>
        <taxon>Bacteria</taxon>
        <taxon>Pseudomonadati</taxon>
        <taxon>Bacteroidota</taxon>
        <taxon>Bacteroidia</taxon>
        <taxon>Bacteroidales</taxon>
        <taxon>Bacteroidaceae</taxon>
        <taxon>Bacteroides</taxon>
    </lineage>
</organism>
<gene>
    <name evidence="1" type="ORF">EV202_12412</name>
</gene>
<dbReference type="SUPFAM" id="SSF53756">
    <property type="entry name" value="UDP-Glycosyltransferase/glycogen phosphorylase"/>
    <property type="match status" value="1"/>
</dbReference>